<dbReference type="GO" id="GO:0004553">
    <property type="term" value="F:hydrolase activity, hydrolyzing O-glycosyl compounds"/>
    <property type="evidence" value="ECO:0007669"/>
    <property type="project" value="TreeGrafter"/>
</dbReference>
<name>A0A3S4LY93_9MICO</name>
<dbReference type="SUPFAM" id="SSF51445">
    <property type="entry name" value="(Trans)glycosidases"/>
    <property type="match status" value="1"/>
</dbReference>
<feature type="domain" description="Asl1-like glycosyl hydrolase catalytic" evidence="1">
    <location>
        <begin position="224"/>
        <end position="358"/>
    </location>
</feature>
<proteinExistence type="predicted"/>
<dbReference type="Gene3D" id="3.20.20.80">
    <property type="entry name" value="Glycosidases"/>
    <property type="match status" value="1"/>
</dbReference>
<gene>
    <name evidence="2" type="ORF">D8Y23_09900</name>
</gene>
<evidence type="ECO:0000259" key="1">
    <source>
        <dbReference type="Pfam" id="PF11790"/>
    </source>
</evidence>
<evidence type="ECO:0000313" key="3">
    <source>
        <dbReference type="Proteomes" id="UP000285970"/>
    </source>
</evidence>
<comment type="caution">
    <text evidence="2">The sequence shown here is derived from an EMBL/GenBank/DDBJ whole genome shotgun (WGS) entry which is preliminary data.</text>
</comment>
<protein>
    <recommendedName>
        <fullName evidence="1">Asl1-like glycosyl hydrolase catalytic domain-containing protein</fullName>
    </recommendedName>
</protein>
<dbReference type="OrthoDB" id="9776971at2"/>
<reference evidence="2 3" key="1">
    <citation type="journal article" date="2018" name="Front. Microbiol.">
        <title>Novel Insights Into Bacterial Dimethylsulfoniopropionate Catabolism in the East China Sea.</title>
        <authorList>
            <person name="Liu J."/>
            <person name="Liu J."/>
            <person name="Zhang S.H."/>
            <person name="Liang J."/>
            <person name="Lin H."/>
            <person name="Song D."/>
            <person name="Yang G.P."/>
            <person name="Todd J.D."/>
            <person name="Zhang X.H."/>
        </authorList>
    </citation>
    <scope>NUCLEOTIDE SEQUENCE [LARGE SCALE GENOMIC DNA]</scope>
    <source>
        <strain evidence="2 3">ZYFD042</strain>
    </source>
</reference>
<dbReference type="InterPro" id="IPR024655">
    <property type="entry name" value="Asl1_glyco_hydro_catalytic"/>
</dbReference>
<dbReference type="AlphaFoldDB" id="A0A3S4LY93"/>
<dbReference type="Proteomes" id="UP000285970">
    <property type="component" value="Unassembled WGS sequence"/>
</dbReference>
<evidence type="ECO:0000313" key="2">
    <source>
        <dbReference type="EMBL" id="RWR18393.1"/>
    </source>
</evidence>
<dbReference type="Pfam" id="PF11790">
    <property type="entry name" value="Glyco_hydro_cc"/>
    <property type="match status" value="1"/>
</dbReference>
<sequence length="530" mass="56943">MIVTLAIAVVAASAAAALLLLRSAGPGPLSVVSPSLLFTSASDVRVVLGNSHGPVAWTLRSHSGEEIATGQSPGGPDAQVEPEVPSNGFYVLDLADDRDHLSVNVLVNPTPPKTDRFFSVATHWGKASFAADTWRLDKTVPLLVGLGFREIRDETSWTSVERKRGEYEIPAYAEDLHAVTDENGLKMLFVAGYGNPVAYPDDMKETLSPPTTREGRQGYVDYINTVLDADPQIDKVEVWNEFNRSQRNTSDCQSGACYATLVKAVYTGVKARHPHVDIVAGNTAGTPLSWFSDFIDADGLNYSDMLSTHGYATDLDATLSKVSALDALVKKNNGGVSKPIIVSEVGVSSTTSTKDGGNVARVPTEAQAAAALVKIFVGLRAVPSVAQTVWYDGIDDGTRLDETEDNFGLYRQPTDRVEAFQPKQGAAAAGYLLRQLAGYEFEGRRSLGSDVWMYTFSDKNGDQRRVLWRDAPYADTSTEPVSVDVRARPGYKTSLTSLTGEAIRSGLGPGTVEVSVGIEPIYLNETPASS</sequence>
<dbReference type="RefSeq" id="WP_128217975.1">
    <property type="nucleotide sequence ID" value="NZ_RBZY01000031.1"/>
</dbReference>
<dbReference type="PANTHER" id="PTHR12631">
    <property type="entry name" value="ALPHA-L-IDURONIDASE"/>
    <property type="match status" value="1"/>
</dbReference>
<organism evidence="2 3">
    <name type="scientific">Microbacterium enclense</name>
    <dbReference type="NCBI Taxonomy" id="993073"/>
    <lineage>
        <taxon>Bacteria</taxon>
        <taxon>Bacillati</taxon>
        <taxon>Actinomycetota</taxon>
        <taxon>Actinomycetes</taxon>
        <taxon>Micrococcales</taxon>
        <taxon>Microbacteriaceae</taxon>
        <taxon>Microbacterium</taxon>
    </lineage>
</organism>
<accession>A0A3S4LY93</accession>
<dbReference type="InterPro" id="IPR017853">
    <property type="entry name" value="GH"/>
</dbReference>
<dbReference type="InterPro" id="IPR051923">
    <property type="entry name" value="Glycosyl_Hydrolase_39"/>
</dbReference>
<dbReference type="EMBL" id="RBZY01000031">
    <property type="protein sequence ID" value="RWR18393.1"/>
    <property type="molecule type" value="Genomic_DNA"/>
</dbReference>
<dbReference type="PANTHER" id="PTHR12631:SF10">
    <property type="entry name" value="BETA-XYLOSIDASE-LIKE PROTEIN-RELATED"/>
    <property type="match status" value="1"/>
</dbReference>